<dbReference type="InterPro" id="IPR003593">
    <property type="entry name" value="AAA+_ATPase"/>
</dbReference>
<dbReference type="PATRIC" id="fig|1503.3.peg.514"/>
<evidence type="ECO:0000256" key="8">
    <source>
        <dbReference type="ARBA" id="ARBA00023136"/>
    </source>
</evidence>
<dbReference type="PANTHER" id="PTHR43394:SF1">
    <property type="entry name" value="ATP-BINDING CASSETTE SUB-FAMILY B MEMBER 10, MITOCHONDRIAL"/>
    <property type="match status" value="1"/>
</dbReference>
<keyword evidence="3" id="KW-1003">Cell membrane</keyword>
<dbReference type="FunFam" id="1.20.1560.10:FF:000011">
    <property type="entry name" value="Multidrug ABC transporter ATP-binding protein"/>
    <property type="match status" value="1"/>
</dbReference>
<evidence type="ECO:0000259" key="10">
    <source>
        <dbReference type="PROSITE" id="PS50893"/>
    </source>
</evidence>
<organism evidence="12 13">
    <name type="scientific">Gottschalkia purinilytica</name>
    <name type="common">Clostridium purinilyticum</name>
    <dbReference type="NCBI Taxonomy" id="1503"/>
    <lineage>
        <taxon>Bacteria</taxon>
        <taxon>Bacillati</taxon>
        <taxon>Bacillota</taxon>
        <taxon>Tissierellia</taxon>
        <taxon>Tissierellales</taxon>
        <taxon>Gottschalkiaceae</taxon>
        <taxon>Gottschalkia</taxon>
    </lineage>
</organism>
<proteinExistence type="predicted"/>
<dbReference type="SMART" id="SM00382">
    <property type="entry name" value="AAA"/>
    <property type="match status" value="1"/>
</dbReference>
<evidence type="ECO:0000256" key="9">
    <source>
        <dbReference type="SAM" id="Phobius"/>
    </source>
</evidence>
<dbReference type="GO" id="GO:0015421">
    <property type="term" value="F:ABC-type oligopeptide transporter activity"/>
    <property type="evidence" value="ECO:0007669"/>
    <property type="project" value="TreeGrafter"/>
</dbReference>
<dbReference type="Gene3D" id="3.40.50.300">
    <property type="entry name" value="P-loop containing nucleotide triphosphate hydrolases"/>
    <property type="match status" value="1"/>
</dbReference>
<keyword evidence="5" id="KW-0547">Nucleotide-binding</keyword>
<dbReference type="CDD" id="cd03254">
    <property type="entry name" value="ABCC_Glucan_exporter_like"/>
    <property type="match status" value="1"/>
</dbReference>
<gene>
    <name evidence="12" type="ORF">CLPU_14c00510</name>
</gene>
<evidence type="ECO:0000259" key="11">
    <source>
        <dbReference type="PROSITE" id="PS50929"/>
    </source>
</evidence>
<dbReference type="OrthoDB" id="9762778at2"/>
<feature type="domain" description="ABC transporter" evidence="10">
    <location>
        <begin position="351"/>
        <end position="585"/>
    </location>
</feature>
<dbReference type="STRING" id="1503.CLPU_14c00510"/>
<evidence type="ECO:0000256" key="4">
    <source>
        <dbReference type="ARBA" id="ARBA00022692"/>
    </source>
</evidence>
<dbReference type="Pfam" id="PF00664">
    <property type="entry name" value="ABC_membrane"/>
    <property type="match status" value="1"/>
</dbReference>
<keyword evidence="8 9" id="KW-0472">Membrane</keyword>
<feature type="transmembrane region" description="Helical" evidence="9">
    <location>
        <begin position="150"/>
        <end position="170"/>
    </location>
</feature>
<protein>
    <submittedName>
        <fullName evidence="12">ABC transporter-like protein</fullName>
    </submittedName>
</protein>
<keyword evidence="7 9" id="KW-1133">Transmembrane helix</keyword>
<dbReference type="GO" id="GO:0005886">
    <property type="term" value="C:plasma membrane"/>
    <property type="evidence" value="ECO:0007669"/>
    <property type="project" value="UniProtKB-SubCell"/>
</dbReference>
<evidence type="ECO:0000313" key="12">
    <source>
        <dbReference type="EMBL" id="KNF07633.1"/>
    </source>
</evidence>
<evidence type="ECO:0000256" key="6">
    <source>
        <dbReference type="ARBA" id="ARBA00022840"/>
    </source>
</evidence>
<dbReference type="PROSITE" id="PS50893">
    <property type="entry name" value="ABC_TRANSPORTER_2"/>
    <property type="match status" value="1"/>
</dbReference>
<dbReference type="AlphaFoldDB" id="A0A0L0W7T0"/>
<evidence type="ECO:0000256" key="3">
    <source>
        <dbReference type="ARBA" id="ARBA00022475"/>
    </source>
</evidence>
<dbReference type="PROSITE" id="PS00211">
    <property type="entry name" value="ABC_TRANSPORTER_1"/>
    <property type="match status" value="1"/>
</dbReference>
<dbReference type="GO" id="GO:0005524">
    <property type="term" value="F:ATP binding"/>
    <property type="evidence" value="ECO:0007669"/>
    <property type="project" value="UniProtKB-KW"/>
</dbReference>
<evidence type="ECO:0000313" key="13">
    <source>
        <dbReference type="Proteomes" id="UP000037267"/>
    </source>
</evidence>
<evidence type="ECO:0000256" key="1">
    <source>
        <dbReference type="ARBA" id="ARBA00004651"/>
    </source>
</evidence>
<dbReference type="RefSeq" id="WP_050356070.1">
    <property type="nucleotide sequence ID" value="NZ_LGSS01000014.1"/>
</dbReference>
<dbReference type="CDD" id="cd18547">
    <property type="entry name" value="ABC_6TM_Tm288_like"/>
    <property type="match status" value="1"/>
</dbReference>
<evidence type="ECO:0000256" key="5">
    <source>
        <dbReference type="ARBA" id="ARBA00022741"/>
    </source>
</evidence>
<dbReference type="Gene3D" id="1.20.1560.10">
    <property type="entry name" value="ABC transporter type 1, transmembrane domain"/>
    <property type="match status" value="1"/>
</dbReference>
<feature type="transmembrane region" description="Helical" evidence="9">
    <location>
        <begin position="279"/>
        <end position="299"/>
    </location>
</feature>
<dbReference type="InterPro" id="IPR011527">
    <property type="entry name" value="ABC1_TM_dom"/>
</dbReference>
<dbReference type="SUPFAM" id="SSF90123">
    <property type="entry name" value="ABC transporter transmembrane region"/>
    <property type="match status" value="1"/>
</dbReference>
<comment type="subcellular location">
    <subcellularLocation>
        <location evidence="1">Cell membrane</location>
        <topology evidence="1">Multi-pass membrane protein</topology>
    </subcellularLocation>
</comment>
<name>A0A0L0W7T0_GOTPU</name>
<accession>A0A0L0W7T0</accession>
<dbReference type="SUPFAM" id="SSF52540">
    <property type="entry name" value="P-loop containing nucleoside triphosphate hydrolases"/>
    <property type="match status" value="1"/>
</dbReference>
<feature type="transmembrane region" description="Helical" evidence="9">
    <location>
        <begin position="251"/>
        <end position="273"/>
    </location>
</feature>
<sequence length="590" mass="65340">MKNNIQALKRLYTYIKAYRLYFILALFMTVIATITNATIPFVIGLAVTEMANNVADIIKGIEGAAINYKYIGGVLATFISIGLISQITQYLSISFMTNVVQGSMRNLRKDITEKINKLPVSYFDSRKQGDILSIVTNDVDAISNALQQSVIQIFTAILGIIFAVAMMMYISVPMALIALLIIPLSLIVSKFIIKKSQKYFVNQQNTLGDLNGYIGEAYSGFDVIKLYGKEEDTIREFESINDRLTQNSFKAFFVSGLMMPLVGLISNLGYITMAVLGGYYAILGALTVGNMQAFIQYIWQINQPISQMTQLSNVIQTASAATIRIFSILDEKEELAEINTAKLPSKIEGNVTFENVSFGYNKNEPLIKNLNFSIKKGDKVAIVGPTGAGKTTLINLLMRFYDIDSGSIKIDGIDTKDMKRSDVRSIFGMVLQDAWLYSSSIKDNIAFGNLDASESEIINAAKTANVDHFIRTLPDGYDTELNEGTSNISLGQKQLLTIARALISNPKILILDEATSSVDTRLELLIQKAMDAIMKGRTSFVIAHRLSTIRDADIILVMNKGSIIEQGSHDELIEKKGFYEKLYNSQFANS</sequence>
<dbReference type="PANTHER" id="PTHR43394">
    <property type="entry name" value="ATP-DEPENDENT PERMEASE MDL1, MITOCHONDRIAL"/>
    <property type="match status" value="1"/>
</dbReference>
<dbReference type="FunFam" id="3.40.50.300:FF:000287">
    <property type="entry name" value="Multidrug ABC transporter ATP-binding protein"/>
    <property type="match status" value="1"/>
</dbReference>
<keyword evidence="4 9" id="KW-0812">Transmembrane</keyword>
<dbReference type="InterPro" id="IPR027417">
    <property type="entry name" value="P-loop_NTPase"/>
</dbReference>
<dbReference type="InterPro" id="IPR003439">
    <property type="entry name" value="ABC_transporter-like_ATP-bd"/>
</dbReference>
<dbReference type="InterPro" id="IPR039421">
    <property type="entry name" value="Type_1_exporter"/>
</dbReference>
<dbReference type="Pfam" id="PF00005">
    <property type="entry name" value="ABC_tran"/>
    <property type="match status" value="1"/>
</dbReference>
<feature type="transmembrane region" description="Helical" evidence="9">
    <location>
        <begin position="67"/>
        <end position="87"/>
    </location>
</feature>
<comment type="caution">
    <text evidence="12">The sequence shown here is derived from an EMBL/GenBank/DDBJ whole genome shotgun (WGS) entry which is preliminary data.</text>
</comment>
<evidence type="ECO:0000256" key="2">
    <source>
        <dbReference type="ARBA" id="ARBA00022448"/>
    </source>
</evidence>
<dbReference type="PROSITE" id="PS50929">
    <property type="entry name" value="ABC_TM1F"/>
    <property type="match status" value="1"/>
</dbReference>
<feature type="transmembrane region" description="Helical" evidence="9">
    <location>
        <begin position="176"/>
        <end position="193"/>
    </location>
</feature>
<keyword evidence="6" id="KW-0067">ATP-binding</keyword>
<dbReference type="InterPro" id="IPR017871">
    <property type="entry name" value="ABC_transporter-like_CS"/>
</dbReference>
<evidence type="ECO:0000256" key="7">
    <source>
        <dbReference type="ARBA" id="ARBA00022989"/>
    </source>
</evidence>
<reference evidence="13" key="1">
    <citation type="submission" date="2015-07" db="EMBL/GenBank/DDBJ databases">
        <title>Draft genome sequence of the purine-degrading Gottschalkia purinilyticum DSM 1384 (formerly Clostridium purinilyticum).</title>
        <authorList>
            <person name="Poehlein A."/>
            <person name="Schiel-Bengelsdorf B."/>
            <person name="Bengelsdorf F.R."/>
            <person name="Daniel R."/>
            <person name="Duerre P."/>
        </authorList>
    </citation>
    <scope>NUCLEOTIDE SEQUENCE [LARGE SCALE GENOMIC DNA]</scope>
    <source>
        <strain evidence="13">DSM 1384</strain>
    </source>
</reference>
<dbReference type="EMBL" id="LGSS01000014">
    <property type="protein sequence ID" value="KNF07633.1"/>
    <property type="molecule type" value="Genomic_DNA"/>
</dbReference>
<dbReference type="InterPro" id="IPR036640">
    <property type="entry name" value="ABC1_TM_sf"/>
</dbReference>
<dbReference type="Proteomes" id="UP000037267">
    <property type="component" value="Unassembled WGS sequence"/>
</dbReference>
<feature type="transmembrane region" description="Helical" evidence="9">
    <location>
        <begin position="20"/>
        <end position="47"/>
    </location>
</feature>
<feature type="domain" description="ABC transmembrane type-1" evidence="11">
    <location>
        <begin position="23"/>
        <end position="317"/>
    </location>
</feature>
<dbReference type="GO" id="GO:0016887">
    <property type="term" value="F:ATP hydrolysis activity"/>
    <property type="evidence" value="ECO:0007669"/>
    <property type="project" value="InterPro"/>
</dbReference>
<keyword evidence="2" id="KW-0813">Transport</keyword>
<keyword evidence="13" id="KW-1185">Reference proteome</keyword>